<keyword evidence="2" id="KW-1185">Reference proteome</keyword>
<sequence>MGCVNTKTKNYQSSTSISDLHTITSKNLTSTNKYKFGISKLQNISRSTILKRRNKLFKYSVQGENNINYVFLSDYTSKI</sequence>
<evidence type="ECO:0000313" key="1">
    <source>
        <dbReference type="EMBL" id="CAD8133907.1"/>
    </source>
</evidence>
<dbReference type="AlphaFoldDB" id="A0A8S1S2L5"/>
<organism evidence="1 2">
    <name type="scientific">Paramecium octaurelia</name>
    <dbReference type="NCBI Taxonomy" id="43137"/>
    <lineage>
        <taxon>Eukaryota</taxon>
        <taxon>Sar</taxon>
        <taxon>Alveolata</taxon>
        <taxon>Ciliophora</taxon>
        <taxon>Intramacronucleata</taxon>
        <taxon>Oligohymenophorea</taxon>
        <taxon>Peniculida</taxon>
        <taxon>Parameciidae</taxon>
        <taxon>Paramecium</taxon>
    </lineage>
</organism>
<proteinExistence type="predicted"/>
<accession>A0A8S1S2L5</accession>
<evidence type="ECO:0000313" key="2">
    <source>
        <dbReference type="Proteomes" id="UP000683925"/>
    </source>
</evidence>
<reference evidence="1" key="1">
    <citation type="submission" date="2021-01" db="EMBL/GenBank/DDBJ databases">
        <authorList>
            <consortium name="Genoscope - CEA"/>
            <person name="William W."/>
        </authorList>
    </citation>
    <scope>NUCLEOTIDE SEQUENCE</scope>
</reference>
<comment type="caution">
    <text evidence="1">The sequence shown here is derived from an EMBL/GenBank/DDBJ whole genome shotgun (WGS) entry which is preliminary data.</text>
</comment>
<dbReference type="Proteomes" id="UP000683925">
    <property type="component" value="Unassembled WGS sequence"/>
</dbReference>
<gene>
    <name evidence="1" type="ORF">POCTA_138.1.T0050161</name>
</gene>
<name>A0A8S1S2L5_PAROT</name>
<protein>
    <submittedName>
        <fullName evidence="1">Uncharacterized protein</fullName>
    </submittedName>
</protein>
<dbReference type="EMBL" id="CAJJDP010000004">
    <property type="protein sequence ID" value="CAD8133907.1"/>
    <property type="molecule type" value="Genomic_DNA"/>
</dbReference>